<dbReference type="EMBL" id="CP013611">
    <property type="protein sequence ID" value="ALU43516.1"/>
    <property type="molecule type" value="Genomic_DNA"/>
</dbReference>
<dbReference type="AlphaFoldDB" id="A0A0U3IJN6"/>
<feature type="transmembrane region" description="Helical" evidence="1">
    <location>
        <begin position="36"/>
        <end position="53"/>
    </location>
</feature>
<feature type="transmembrane region" description="Helical" evidence="1">
    <location>
        <begin position="65"/>
        <end position="87"/>
    </location>
</feature>
<feature type="transmembrane region" description="Helical" evidence="1">
    <location>
        <begin position="99"/>
        <end position="118"/>
    </location>
</feature>
<dbReference type="KEGG" id="prr:AT705_11510"/>
<evidence type="ECO:0000313" key="2">
    <source>
        <dbReference type="EMBL" id="ALU43516.1"/>
    </source>
</evidence>
<dbReference type="Proteomes" id="UP000069015">
    <property type="component" value="Chromosome 1"/>
</dbReference>
<evidence type="ECO:0000256" key="1">
    <source>
        <dbReference type="SAM" id="Phobius"/>
    </source>
</evidence>
<reference evidence="2 3" key="1">
    <citation type="submission" date="2015-12" db="EMBL/GenBank/DDBJ databases">
        <title>Complete genome sequence of Pseudoalteromonas rubra SCSIO 6842, harboring a conjugative plasmid.</title>
        <authorList>
            <person name="Li B."/>
            <person name="Wang X."/>
        </authorList>
    </citation>
    <scope>NUCLEOTIDE SEQUENCE [LARGE SCALE GENOMIC DNA]</scope>
    <source>
        <strain evidence="2 3">SCSIO 6842</strain>
    </source>
</reference>
<keyword evidence="1" id="KW-1133">Transmembrane helix</keyword>
<keyword evidence="1" id="KW-0812">Transmembrane</keyword>
<name>A0A0U3IJN6_9GAMM</name>
<keyword evidence="1" id="KW-0472">Membrane</keyword>
<protein>
    <recommendedName>
        <fullName evidence="4">Yip1 domain-containing protein</fullName>
    </recommendedName>
</protein>
<organism evidence="2 3">
    <name type="scientific">Pseudoalteromonas rubra</name>
    <dbReference type="NCBI Taxonomy" id="43658"/>
    <lineage>
        <taxon>Bacteria</taxon>
        <taxon>Pseudomonadati</taxon>
        <taxon>Pseudomonadota</taxon>
        <taxon>Gammaproteobacteria</taxon>
        <taxon>Alteromonadales</taxon>
        <taxon>Pseudoalteromonadaceae</taxon>
        <taxon>Pseudoalteromonas</taxon>
    </lineage>
</organism>
<proteinExistence type="predicted"/>
<evidence type="ECO:0008006" key="4">
    <source>
        <dbReference type="Google" id="ProtNLM"/>
    </source>
</evidence>
<sequence length="144" mass="16190">MYYKRRYWGIKDAATGYAEQGACVLKGNWDSAAVKSVFYTGLLLLLGITALMFDDFPGPMETVRLFTTIALLSAFYLAFSVIGWLAIGLPVHWLCGRYTNGHLVFYATLPAILLILTLTFNGLWLLPGCALLQACLFRYYLHFD</sequence>
<gene>
    <name evidence="2" type="ORF">AT705_11510</name>
</gene>
<evidence type="ECO:0000313" key="3">
    <source>
        <dbReference type="Proteomes" id="UP000069015"/>
    </source>
</evidence>
<accession>A0A0U3IJN6</accession>